<dbReference type="PANTHER" id="PTHR46889:SF4">
    <property type="entry name" value="TRANSPOSASE INSO FOR INSERTION SEQUENCE ELEMENT IS911B-RELATED"/>
    <property type="match status" value="1"/>
</dbReference>
<dbReference type="PANTHER" id="PTHR46889">
    <property type="entry name" value="TRANSPOSASE INSF FOR INSERTION SEQUENCE IS3B-RELATED"/>
    <property type="match status" value="1"/>
</dbReference>
<dbReference type="Proteomes" id="UP000298154">
    <property type="component" value="Unassembled WGS sequence"/>
</dbReference>
<name>A0A4V3ITV5_9MICO</name>
<keyword evidence="3" id="KW-1185">Reference proteome</keyword>
<organism evidence="2 3">
    <name type="scientific">Cryobacterium ruanii</name>
    <dbReference type="NCBI Taxonomy" id="1259197"/>
    <lineage>
        <taxon>Bacteria</taxon>
        <taxon>Bacillati</taxon>
        <taxon>Actinomycetota</taxon>
        <taxon>Actinomycetes</taxon>
        <taxon>Micrococcales</taxon>
        <taxon>Microbacteriaceae</taxon>
        <taxon>Cryobacterium</taxon>
    </lineage>
</organism>
<gene>
    <name evidence="2" type="ORF">E3T47_03300</name>
</gene>
<sequence length="69" mass="8217">MAESFFATLKTEFYYRRVWPTRDRATREVGAWIEDRYNRRRRHSAIGQISPVDFELQYSSDTAEVQLAA</sequence>
<reference evidence="2 3" key="1">
    <citation type="submission" date="2019-03" db="EMBL/GenBank/DDBJ databases">
        <title>Genomics of glacier-inhabiting Cryobacterium strains.</title>
        <authorList>
            <person name="Liu Q."/>
            <person name="Xin Y.-H."/>
        </authorList>
    </citation>
    <scope>NUCLEOTIDE SEQUENCE [LARGE SCALE GENOMIC DNA]</scope>
    <source>
        <strain evidence="2 3">Sr36</strain>
    </source>
</reference>
<dbReference type="InterPro" id="IPR012337">
    <property type="entry name" value="RNaseH-like_sf"/>
</dbReference>
<evidence type="ECO:0000313" key="2">
    <source>
        <dbReference type="EMBL" id="TFD68491.1"/>
    </source>
</evidence>
<protein>
    <recommendedName>
        <fullName evidence="1">Integrase catalytic domain-containing protein</fullName>
    </recommendedName>
</protein>
<feature type="domain" description="Integrase catalytic" evidence="1">
    <location>
        <begin position="2"/>
        <end position="51"/>
    </location>
</feature>
<dbReference type="GO" id="GO:0015074">
    <property type="term" value="P:DNA integration"/>
    <property type="evidence" value="ECO:0007669"/>
    <property type="project" value="InterPro"/>
</dbReference>
<dbReference type="Pfam" id="PF13683">
    <property type="entry name" value="rve_3"/>
    <property type="match status" value="1"/>
</dbReference>
<dbReference type="InterPro" id="IPR001584">
    <property type="entry name" value="Integrase_cat-core"/>
</dbReference>
<dbReference type="InterPro" id="IPR050900">
    <property type="entry name" value="Transposase_IS3/IS150/IS904"/>
</dbReference>
<comment type="caution">
    <text evidence="2">The sequence shown here is derived from an EMBL/GenBank/DDBJ whole genome shotgun (WGS) entry which is preliminary data.</text>
</comment>
<dbReference type="EMBL" id="SOHK01000006">
    <property type="protein sequence ID" value="TFD68491.1"/>
    <property type="molecule type" value="Genomic_DNA"/>
</dbReference>
<dbReference type="SUPFAM" id="SSF53098">
    <property type="entry name" value="Ribonuclease H-like"/>
    <property type="match status" value="1"/>
</dbReference>
<dbReference type="RefSeq" id="WP_134554292.1">
    <property type="nucleotide sequence ID" value="NZ_SOHK01000006.1"/>
</dbReference>
<proteinExistence type="predicted"/>
<dbReference type="AlphaFoldDB" id="A0A4V3ITV5"/>
<dbReference type="OrthoDB" id="4281720at2"/>
<accession>A0A4V3ITV5</accession>
<evidence type="ECO:0000313" key="3">
    <source>
        <dbReference type="Proteomes" id="UP000298154"/>
    </source>
</evidence>
<evidence type="ECO:0000259" key="1">
    <source>
        <dbReference type="Pfam" id="PF13683"/>
    </source>
</evidence>